<dbReference type="Pfam" id="PF07715">
    <property type="entry name" value="Plug"/>
    <property type="match status" value="1"/>
</dbReference>
<dbReference type="InterPro" id="IPR037066">
    <property type="entry name" value="Plug_dom_sf"/>
</dbReference>
<name>A0A4Q2IXJ3_9SPHN</name>
<accession>A0A4Q2IXJ3</accession>
<evidence type="ECO:0000256" key="2">
    <source>
        <dbReference type="ARBA" id="ARBA00022448"/>
    </source>
</evidence>
<gene>
    <name evidence="14" type="ORF">EO081_07760</name>
</gene>
<dbReference type="RefSeq" id="WP_129341267.1">
    <property type="nucleotide sequence ID" value="NZ_JACIDD010000001.1"/>
</dbReference>
<keyword evidence="4 8" id="KW-0812">Transmembrane</keyword>
<dbReference type="AlphaFoldDB" id="A0A4Q2IXJ3"/>
<evidence type="ECO:0000313" key="15">
    <source>
        <dbReference type="Proteomes" id="UP000292347"/>
    </source>
</evidence>
<comment type="caution">
    <text evidence="14">The sequence shown here is derived from an EMBL/GenBank/DDBJ whole genome shotgun (WGS) entry which is preliminary data.</text>
</comment>
<dbReference type="GO" id="GO:0044718">
    <property type="term" value="P:siderophore transmembrane transport"/>
    <property type="evidence" value="ECO:0007669"/>
    <property type="project" value="TreeGrafter"/>
</dbReference>
<keyword evidence="15" id="KW-1185">Reference proteome</keyword>
<keyword evidence="14" id="KW-0675">Receptor</keyword>
<keyword evidence="7 8" id="KW-0998">Cell outer membrane</keyword>
<keyword evidence="6 8" id="KW-0472">Membrane</keyword>
<reference evidence="14 15" key="1">
    <citation type="submission" date="2019-01" db="EMBL/GenBank/DDBJ databases">
        <title>Sphingomonas mucosissima sp. nov. and Sphingomonas desiccabilis sp. nov., from biological soil crusts in the Colorado Plateau, USA.</title>
        <authorList>
            <person name="Zhu D."/>
        </authorList>
    </citation>
    <scope>NUCLEOTIDE SEQUENCE [LARGE SCALE GENOMIC DNA]</scope>
    <source>
        <strain evidence="14 15">CP1D</strain>
    </source>
</reference>
<feature type="domain" description="TonB-dependent receptor-like beta-barrel" evidence="12">
    <location>
        <begin position="309"/>
        <end position="679"/>
    </location>
</feature>
<evidence type="ECO:0000256" key="7">
    <source>
        <dbReference type="ARBA" id="ARBA00023237"/>
    </source>
</evidence>
<dbReference type="Pfam" id="PF00593">
    <property type="entry name" value="TonB_dep_Rec_b-barrel"/>
    <property type="match status" value="1"/>
</dbReference>
<dbReference type="EMBL" id="SDPT01000001">
    <property type="protein sequence ID" value="RXZ35499.1"/>
    <property type="molecule type" value="Genomic_DNA"/>
</dbReference>
<evidence type="ECO:0000313" key="14">
    <source>
        <dbReference type="EMBL" id="RXZ35499.1"/>
    </source>
</evidence>
<dbReference type="PANTHER" id="PTHR30069">
    <property type="entry name" value="TONB-DEPENDENT OUTER MEMBRANE RECEPTOR"/>
    <property type="match status" value="1"/>
</dbReference>
<proteinExistence type="inferred from homology"/>
<dbReference type="SUPFAM" id="SSF56935">
    <property type="entry name" value="Porins"/>
    <property type="match status" value="1"/>
</dbReference>
<evidence type="ECO:0000256" key="3">
    <source>
        <dbReference type="ARBA" id="ARBA00022452"/>
    </source>
</evidence>
<dbReference type="GO" id="GO:0015344">
    <property type="term" value="F:siderophore uptake transmembrane transporter activity"/>
    <property type="evidence" value="ECO:0007669"/>
    <property type="project" value="TreeGrafter"/>
</dbReference>
<keyword evidence="5 9" id="KW-0798">TonB box</keyword>
<dbReference type="PANTHER" id="PTHR30069:SF40">
    <property type="entry name" value="TONB-DEPENDENT RECEPTOR NMB0964-RELATED"/>
    <property type="match status" value="1"/>
</dbReference>
<protein>
    <submittedName>
        <fullName evidence="14">TonB-dependent receptor</fullName>
    </submittedName>
</protein>
<evidence type="ECO:0000256" key="4">
    <source>
        <dbReference type="ARBA" id="ARBA00022692"/>
    </source>
</evidence>
<dbReference type="InterPro" id="IPR036942">
    <property type="entry name" value="Beta-barrel_TonB_sf"/>
</dbReference>
<dbReference type="GO" id="GO:0009279">
    <property type="term" value="C:cell outer membrane"/>
    <property type="evidence" value="ECO:0007669"/>
    <property type="project" value="UniProtKB-SubCell"/>
</dbReference>
<feature type="domain" description="TonB-dependent receptor plug" evidence="13">
    <location>
        <begin position="68"/>
        <end position="173"/>
    </location>
</feature>
<evidence type="ECO:0000256" key="1">
    <source>
        <dbReference type="ARBA" id="ARBA00004571"/>
    </source>
</evidence>
<comment type="subcellular location">
    <subcellularLocation>
        <location evidence="1 8">Cell outer membrane</location>
        <topology evidence="1 8">Multi-pass membrane protein</topology>
    </subcellularLocation>
</comment>
<dbReference type="Gene3D" id="2.170.130.10">
    <property type="entry name" value="TonB-dependent receptor, plug domain"/>
    <property type="match status" value="1"/>
</dbReference>
<evidence type="ECO:0000256" key="8">
    <source>
        <dbReference type="PROSITE-ProRule" id="PRU01360"/>
    </source>
</evidence>
<evidence type="ECO:0000256" key="11">
    <source>
        <dbReference type="SAM" id="SignalP"/>
    </source>
</evidence>
<dbReference type="InterPro" id="IPR039426">
    <property type="entry name" value="TonB-dep_rcpt-like"/>
</dbReference>
<organism evidence="14 15">
    <name type="scientific">Sphingomonas desiccabilis</name>
    <dbReference type="NCBI Taxonomy" id="429134"/>
    <lineage>
        <taxon>Bacteria</taxon>
        <taxon>Pseudomonadati</taxon>
        <taxon>Pseudomonadota</taxon>
        <taxon>Alphaproteobacteria</taxon>
        <taxon>Sphingomonadales</taxon>
        <taxon>Sphingomonadaceae</taxon>
        <taxon>Sphingomonas</taxon>
    </lineage>
</organism>
<evidence type="ECO:0000256" key="9">
    <source>
        <dbReference type="RuleBase" id="RU003357"/>
    </source>
</evidence>
<feature type="signal peptide" evidence="11">
    <location>
        <begin position="1"/>
        <end position="21"/>
    </location>
</feature>
<keyword evidence="2 8" id="KW-0813">Transport</keyword>
<keyword evidence="11" id="KW-0732">Signal</keyword>
<dbReference type="Gene3D" id="2.40.170.20">
    <property type="entry name" value="TonB-dependent receptor, beta-barrel domain"/>
    <property type="match status" value="1"/>
</dbReference>
<feature type="chain" id="PRO_5044254778" evidence="11">
    <location>
        <begin position="22"/>
        <end position="710"/>
    </location>
</feature>
<feature type="region of interest" description="Disordered" evidence="10">
    <location>
        <begin position="93"/>
        <end position="113"/>
    </location>
</feature>
<evidence type="ECO:0000256" key="5">
    <source>
        <dbReference type="ARBA" id="ARBA00023077"/>
    </source>
</evidence>
<evidence type="ECO:0000259" key="12">
    <source>
        <dbReference type="Pfam" id="PF00593"/>
    </source>
</evidence>
<evidence type="ECO:0000256" key="6">
    <source>
        <dbReference type="ARBA" id="ARBA00023136"/>
    </source>
</evidence>
<feature type="region of interest" description="Disordered" evidence="10">
    <location>
        <begin position="24"/>
        <end position="52"/>
    </location>
</feature>
<dbReference type="PROSITE" id="PS52016">
    <property type="entry name" value="TONB_DEPENDENT_REC_3"/>
    <property type="match status" value="1"/>
</dbReference>
<dbReference type="OrthoDB" id="9795928at2"/>
<sequence length="710" mass="74632">MSFARLLLGSAALACALPAYARPDAAPAETDGVPADAAAQAGQGTTTDPNHQEIGANIVVTASLDRPKADLLGGTTVLSGEALTRSLRPTLGDTLARQPGVSSSSFGPGASRPILRGLQGDRARVLTEGIGSFDVSTTSVDHAVAINPLIADRIEVLRGPAALLFGPSAIGGVVNVIDSRIPRTLPEEPVHLDGIVGYGSAADERTASGSIDVPVGGKVVLHADGSYTKSDDLETGGHILAGPQRRAAAASSDPDIADLANLSGTLPNSSAETWQVAGGAAVVADGGNLGFSVSHYDTNYGVPVRYAIEPGEEAEEVRIAMRQTRLDMRGEVETGGFIDRLRFRGAIADYRHQELEDTGEVGTTFYSQGLEARVEAQQAVRGGWRGTTGAQMLIRTLNVIGEEKFLPRNETQQYSVFTLQSADFGTVRGELSGRYERTEAVAQPDADLGNGRLERSFNAFSAAGGASIGLGSSGIRFGVSLSHSERAPTAEELFANGPHAGTQAFEIGDVNLGVERSNGVEATLKGGGDGFDFSLAAYHNWYDGFIYEQPTGELEDGLPVYQYNQVDARFYGLEAEASARLAQIGSTAVVVDGVADYTHATIKNGGPVPRIPPLRLLGGIEAQGALAQGRLEVEHVTKQDRVAANETETGAYTLVNASLTLKPWGRNNPTSLLLSANNLFDVVARRHASYLKDYAPLAGRDLRVTARFAL</sequence>
<evidence type="ECO:0000256" key="10">
    <source>
        <dbReference type="SAM" id="MobiDB-lite"/>
    </source>
</evidence>
<keyword evidence="3 8" id="KW-1134">Transmembrane beta strand</keyword>
<dbReference type="InterPro" id="IPR000531">
    <property type="entry name" value="Beta-barrel_TonB"/>
</dbReference>
<comment type="similarity">
    <text evidence="8 9">Belongs to the TonB-dependent receptor family.</text>
</comment>
<evidence type="ECO:0000259" key="13">
    <source>
        <dbReference type="Pfam" id="PF07715"/>
    </source>
</evidence>
<dbReference type="Proteomes" id="UP000292347">
    <property type="component" value="Unassembled WGS sequence"/>
</dbReference>
<feature type="compositionally biased region" description="Low complexity" evidence="10">
    <location>
        <begin position="35"/>
        <end position="48"/>
    </location>
</feature>
<dbReference type="InterPro" id="IPR012910">
    <property type="entry name" value="Plug_dom"/>
</dbReference>